<feature type="region of interest" description="Disordered" evidence="8">
    <location>
        <begin position="64"/>
        <end position="108"/>
    </location>
</feature>
<keyword evidence="6" id="KW-0472">Membrane</keyword>
<evidence type="ECO:0000256" key="4">
    <source>
        <dbReference type="ARBA" id="ARBA00022525"/>
    </source>
</evidence>
<gene>
    <name evidence="9" type="ordered locus">mru_0090</name>
</gene>
<keyword evidence="10" id="KW-1185">Reference proteome</keyword>
<evidence type="ECO:0000256" key="7">
    <source>
        <dbReference type="ARBA" id="ARBA00023237"/>
    </source>
</evidence>
<keyword evidence="5" id="KW-0732">Signal</keyword>
<dbReference type="AlphaFoldDB" id="D3DYM2"/>
<dbReference type="NCBIfam" id="TIGR01376">
    <property type="entry name" value="POMP_repeat"/>
    <property type="match status" value="2"/>
</dbReference>
<dbReference type="InterPro" id="IPR011050">
    <property type="entry name" value="Pectin_lyase_fold/virulence"/>
</dbReference>
<evidence type="ECO:0000256" key="8">
    <source>
        <dbReference type="SAM" id="MobiDB-lite"/>
    </source>
</evidence>
<evidence type="ECO:0000256" key="1">
    <source>
        <dbReference type="ARBA" id="ARBA00004196"/>
    </source>
</evidence>
<accession>D3DYM2</accession>
<dbReference type="KEGG" id="mru:mru_0090"/>
<dbReference type="GO" id="GO:0005576">
    <property type="term" value="C:extracellular region"/>
    <property type="evidence" value="ECO:0007669"/>
    <property type="project" value="UniProtKB-SubCell"/>
</dbReference>
<dbReference type="SUPFAM" id="SSF51126">
    <property type="entry name" value="Pectin lyase-like"/>
    <property type="match status" value="1"/>
</dbReference>
<keyword evidence="7" id="KW-0998">Cell outer membrane</keyword>
<evidence type="ECO:0000313" key="10">
    <source>
        <dbReference type="Proteomes" id="UP000008680"/>
    </source>
</evidence>
<dbReference type="Pfam" id="PF02415">
    <property type="entry name" value="Chlam_PMP"/>
    <property type="match status" value="4"/>
</dbReference>
<dbReference type="Proteomes" id="UP000008680">
    <property type="component" value="Chromosome"/>
</dbReference>
<dbReference type="RefSeq" id="WP_012954898.1">
    <property type="nucleotide sequence ID" value="NC_013790.1"/>
</dbReference>
<evidence type="ECO:0000313" key="9">
    <source>
        <dbReference type="EMBL" id="ADC45942.1"/>
    </source>
</evidence>
<protein>
    <submittedName>
        <fullName evidence="9">Adhesin-like protein</fullName>
    </submittedName>
</protein>
<keyword evidence="4" id="KW-0964">Secreted</keyword>
<dbReference type="HOGENOM" id="CLU_400447_0_0_2"/>
<dbReference type="InterPro" id="IPR003368">
    <property type="entry name" value="POMP_repeat"/>
</dbReference>
<evidence type="ECO:0000256" key="5">
    <source>
        <dbReference type="ARBA" id="ARBA00022729"/>
    </source>
</evidence>
<dbReference type="PANTHER" id="PTHR11319:SF35">
    <property type="entry name" value="OUTER MEMBRANE PROTEIN PMPC-RELATED"/>
    <property type="match status" value="1"/>
</dbReference>
<organism evidence="9 10">
    <name type="scientific">Methanobrevibacter ruminantium (strain ATCC 35063 / DSM 1093 / JCM 13430 / OCM 146 / M1)</name>
    <name type="common">Methanobacterium ruminantium</name>
    <dbReference type="NCBI Taxonomy" id="634498"/>
    <lineage>
        <taxon>Archaea</taxon>
        <taxon>Methanobacteriati</taxon>
        <taxon>Methanobacteriota</taxon>
        <taxon>Methanomada group</taxon>
        <taxon>Methanobacteria</taxon>
        <taxon>Methanobacteriales</taxon>
        <taxon>Methanobacteriaceae</taxon>
        <taxon>Methanobrevibacter</taxon>
    </lineage>
</organism>
<dbReference type="EMBL" id="CP001719">
    <property type="protein sequence ID" value="ADC45942.1"/>
    <property type="molecule type" value="Genomic_DNA"/>
</dbReference>
<dbReference type="GeneID" id="8769708"/>
<sequence length="687" mass="75947">MKIKKSFVILCLIICLFTIASVAASDINDTTISDGDNLIKEADGDLLSLEDDNNLKELNEESDKNLLVQESDNDNNNPESDKDLLVQESDNDNNNLESDEGLLVQESDDDLNKKADGSLFSSKYGDNAAPIKINTSYLIKEINSYLEKDNYTALKEEINNYLKKSNNNAIKEEISKYILKNSYKALQKEINNYLEENNFSTLIKEINNYLEENNYPSIEDGIKSYLQSNNYSSLQDVLSDVISKIINSSKKESEPIDDGTFTALQYKINSAPNGATISLDKDYSYDEGFSTRGIEIKKSITINGNGHTINGLSASRIFLIHFGLTGNNKVTLNNIVFANGKTDLYGGAIFNYGNLTVNKCTFKNNYAKTCGGAINSVGEMILKNSNFKNNTAGGDAGAVFSFKIGNSTNIFKDIYKDKVIDGNMDFIIDYILNININYGWDSINNCSFSSNVAKGRGGGAIYAFTHIKINGCTFNSNKAGEHGGAVFANKNLNISKSKFTNNKAPKYGGAVYFRCHELSGSYVNKTWVSKMKYYTATIKDSIFTKNTASKGGAIYEFNHTVSDKKRLKVSKCNFTDNKASLGRDVFSGSCSNCIYFYVKISTKSVTVKKTAKSFTLTATITNGTKKLKNKKVTFKFNGKTYTTKTNSNGVAKVKIGKAVIKKLKKGKTYSVQITYLKKSAKTTVKVK</sequence>
<name>D3DYM2_METRM</name>
<dbReference type="PANTHER" id="PTHR11319">
    <property type="entry name" value="G PROTEIN-COUPLED RECEPTOR-RELATED"/>
    <property type="match status" value="1"/>
</dbReference>
<evidence type="ECO:0000256" key="2">
    <source>
        <dbReference type="ARBA" id="ARBA00004442"/>
    </source>
</evidence>
<evidence type="ECO:0000256" key="6">
    <source>
        <dbReference type="ARBA" id="ARBA00023136"/>
    </source>
</evidence>
<dbReference type="eggNOG" id="arCOG02505">
    <property type="taxonomic scope" value="Archaea"/>
</dbReference>
<dbReference type="OrthoDB" id="78475at2157"/>
<reference evidence="9 10" key="1">
    <citation type="journal article" date="2010" name="PLoS ONE">
        <title>The genome sequence of the rumen methanogen Methanobrevibacter ruminantium reveals new possibilities for controlling ruminant methane emissions.</title>
        <authorList>
            <person name="Leahy S.C."/>
            <person name="Kelly W.J."/>
            <person name="Altermann E."/>
            <person name="Ronimus R.S."/>
            <person name="Yeoman C.J."/>
            <person name="Pacheco D.M."/>
            <person name="Li D."/>
            <person name="Kong Z."/>
            <person name="McTavish S."/>
            <person name="Sang C."/>
            <person name="Lambie S.C."/>
            <person name="Janssen P.H."/>
            <person name="Dey D."/>
            <person name="Attwood G.T."/>
        </authorList>
    </citation>
    <scope>NUCLEOTIDE SEQUENCE [LARGE SCALE GENOMIC DNA]</scope>
    <source>
        <strain evidence="10">ATCC 35063 / DSM 1093 / JCM 13430 / OCM 146 / M1</strain>
    </source>
</reference>
<dbReference type="PATRIC" id="fig|634498.28.peg.95"/>
<dbReference type="STRING" id="634498.mru_0090"/>
<dbReference type="eggNOG" id="arCOG02555">
    <property type="taxonomic scope" value="Archaea"/>
</dbReference>
<comment type="subcellular location">
    <subcellularLocation>
        <location evidence="1">Cell envelope</location>
    </subcellularLocation>
    <subcellularLocation>
        <location evidence="2">Cell outer membrane</location>
    </subcellularLocation>
    <subcellularLocation>
        <location evidence="3">Secreted</location>
    </subcellularLocation>
</comment>
<proteinExistence type="predicted"/>
<evidence type="ECO:0000256" key="3">
    <source>
        <dbReference type="ARBA" id="ARBA00004613"/>
    </source>
</evidence>